<dbReference type="Gene3D" id="3.60.15.10">
    <property type="entry name" value="Ribonuclease Z/Hydroxyacylglutathione hydrolase-like"/>
    <property type="match status" value="1"/>
</dbReference>
<dbReference type="PANTHER" id="PTHR43546">
    <property type="entry name" value="UPF0173 METAL-DEPENDENT HYDROLASE MJ1163-RELATED"/>
    <property type="match status" value="1"/>
</dbReference>
<proteinExistence type="inferred from homology"/>
<comment type="similarity">
    <text evidence="1">Belongs to the UPF0282 family.</text>
</comment>
<reference evidence="3 4" key="1">
    <citation type="journal article" date="2018" name="Syst. Appl. Microbiol.">
        <title>A new symbiotic nanoarchaeote (Candidatus Nanoclepta minutus) and its host (Zestosphaera tikiterensis gen. nov., sp. nov.) from a New Zealand hot spring.</title>
        <authorList>
            <person name="St John E."/>
            <person name="Liu Y."/>
            <person name="Podar M."/>
            <person name="Stott M.B."/>
            <person name="Meneghin J."/>
            <person name="Chen Z."/>
            <person name="Lagutin K."/>
            <person name="Mitchell K."/>
            <person name="Reysenbach A.L."/>
        </authorList>
    </citation>
    <scope>NUCLEOTIDE SEQUENCE [LARGE SCALE GENOMIC DNA]</scope>
    <source>
        <strain evidence="3">NZ3</strain>
    </source>
</reference>
<accession>A0A2R7Y7C9</accession>
<sequence>MLSTKIELIGFDSVGIRSMATFIETNDVTVFIDPSVSIAPLRFSLPPHPIELKRLEEVAEIIYRRAFESDIIVVTHYHYDHHDLGVHIPLDIYKGKLVVIKNPTEKINFSQRLRARKFLSKIENLVKELRIGDSTSFTVGKTLLKFSPPTPHGPTTNLGYVIQVFISDEDSSFLHTSDVEGPVNGDALDFMKKNPAKTVVVDGPPTYLSGVKQHVSDVRIALKNIVEFLNSVRPEHLIIDHHLLRDVNYRLFYDEVRKHVGNVNVITAAEFMGREPELLEALRRDLYGIQGR</sequence>
<dbReference type="SUPFAM" id="SSF56281">
    <property type="entry name" value="Metallo-hydrolase/oxidoreductase"/>
    <property type="match status" value="1"/>
</dbReference>
<dbReference type="PIRSF" id="PIRSF004944">
    <property type="entry name" value="UCP004944_hydrls"/>
    <property type="match status" value="1"/>
</dbReference>
<evidence type="ECO:0000259" key="2">
    <source>
        <dbReference type="Pfam" id="PF12706"/>
    </source>
</evidence>
<gene>
    <name evidence="3" type="ORF">B7O98_03115</name>
</gene>
<name>A0A2R7Y7C9_9CREN</name>
<dbReference type="InterPro" id="IPR036866">
    <property type="entry name" value="RibonucZ/Hydroxyglut_hydro"/>
</dbReference>
<dbReference type="PANTHER" id="PTHR43546:SF4">
    <property type="entry name" value="UPF0282 PROTEIN MJ1629"/>
    <property type="match status" value="1"/>
</dbReference>
<comment type="caution">
    <text evidence="3">The sequence shown here is derived from an EMBL/GenBank/DDBJ whole genome shotgun (WGS) entry which is preliminary data.</text>
</comment>
<dbReference type="Proteomes" id="UP000244093">
    <property type="component" value="Unassembled WGS sequence"/>
</dbReference>
<dbReference type="InterPro" id="IPR001279">
    <property type="entry name" value="Metallo-B-lactamas"/>
</dbReference>
<dbReference type="NCBIfam" id="NF003287">
    <property type="entry name" value="PRK04286.1-1"/>
    <property type="match status" value="1"/>
</dbReference>
<organism evidence="3 4">
    <name type="scientific">Zestosphaera tikiterensis</name>
    <dbReference type="NCBI Taxonomy" id="1973259"/>
    <lineage>
        <taxon>Archaea</taxon>
        <taxon>Thermoproteota</taxon>
        <taxon>Thermoprotei</taxon>
        <taxon>Desulfurococcales</taxon>
        <taxon>Desulfurococcaceae</taxon>
        <taxon>Zestosphaera</taxon>
    </lineage>
</organism>
<evidence type="ECO:0000256" key="1">
    <source>
        <dbReference type="HAMAP-Rule" id="MF_01406"/>
    </source>
</evidence>
<dbReference type="InterPro" id="IPR014426">
    <property type="entry name" value="UPF0282_hydrls"/>
</dbReference>
<dbReference type="EMBL" id="NBVN01000002">
    <property type="protein sequence ID" value="PUA33428.1"/>
    <property type="molecule type" value="Genomic_DNA"/>
</dbReference>
<dbReference type="Pfam" id="PF12706">
    <property type="entry name" value="Lactamase_B_2"/>
    <property type="match status" value="1"/>
</dbReference>
<protein>
    <recommendedName>
        <fullName evidence="1">UPF0282 protein B7O98_03115</fullName>
    </recommendedName>
</protein>
<dbReference type="HAMAP" id="MF_01406">
    <property type="entry name" value="UPF0282"/>
    <property type="match status" value="1"/>
</dbReference>
<evidence type="ECO:0000313" key="4">
    <source>
        <dbReference type="Proteomes" id="UP000244093"/>
    </source>
</evidence>
<dbReference type="AlphaFoldDB" id="A0A2R7Y7C9"/>
<dbReference type="InterPro" id="IPR050114">
    <property type="entry name" value="UPF0173_UPF0282_UlaG_hydrolase"/>
</dbReference>
<feature type="domain" description="Metallo-beta-lactamase" evidence="2">
    <location>
        <begin position="64"/>
        <end position="241"/>
    </location>
</feature>
<evidence type="ECO:0000313" key="3">
    <source>
        <dbReference type="EMBL" id="PUA33428.1"/>
    </source>
</evidence>